<organism evidence="1 2">
    <name type="scientific">Nocardia thailandica</name>
    <dbReference type="NCBI Taxonomy" id="257275"/>
    <lineage>
        <taxon>Bacteria</taxon>
        <taxon>Bacillati</taxon>
        <taxon>Actinomycetota</taxon>
        <taxon>Actinomycetes</taxon>
        <taxon>Mycobacteriales</taxon>
        <taxon>Nocardiaceae</taxon>
        <taxon>Nocardia</taxon>
    </lineage>
</organism>
<evidence type="ECO:0000313" key="2">
    <source>
        <dbReference type="Proteomes" id="UP001601444"/>
    </source>
</evidence>
<comment type="caution">
    <text evidence="1">The sequence shown here is derived from an EMBL/GenBank/DDBJ whole genome shotgun (WGS) entry which is preliminary data.</text>
</comment>
<accession>A0ABW6PWZ1</accession>
<dbReference type="Proteomes" id="UP001601444">
    <property type="component" value="Unassembled WGS sequence"/>
</dbReference>
<gene>
    <name evidence="1" type="ORF">ACFYTF_29115</name>
</gene>
<keyword evidence="2" id="KW-1185">Reference proteome</keyword>
<protein>
    <submittedName>
        <fullName evidence="1">Uncharacterized protein</fullName>
    </submittedName>
</protein>
<dbReference type="RefSeq" id="WP_387703089.1">
    <property type="nucleotide sequence ID" value="NZ_JBIAMX010000029.1"/>
</dbReference>
<name>A0ABW6PWZ1_9NOCA</name>
<proteinExistence type="predicted"/>
<dbReference type="EMBL" id="JBIAMX010000029">
    <property type="protein sequence ID" value="MFF0546904.1"/>
    <property type="molecule type" value="Genomic_DNA"/>
</dbReference>
<sequence length="88" mass="9481">MTPTQYSTSLDAALRYVGALLTAPIGSIEFRVGRALAPLTDTERVRYLARLKQSTSARESEIGLDLWMILAGTQETQLATLAGQAVAL</sequence>
<reference evidence="1 2" key="1">
    <citation type="submission" date="2024-10" db="EMBL/GenBank/DDBJ databases">
        <title>The Natural Products Discovery Center: Release of the First 8490 Sequenced Strains for Exploring Actinobacteria Biosynthetic Diversity.</title>
        <authorList>
            <person name="Kalkreuter E."/>
            <person name="Kautsar S.A."/>
            <person name="Yang D."/>
            <person name="Bader C.D."/>
            <person name="Teijaro C.N."/>
            <person name="Fluegel L."/>
            <person name="Davis C.M."/>
            <person name="Simpson J.R."/>
            <person name="Lauterbach L."/>
            <person name="Steele A.D."/>
            <person name="Gui C."/>
            <person name="Meng S."/>
            <person name="Li G."/>
            <person name="Viehrig K."/>
            <person name="Ye F."/>
            <person name="Su P."/>
            <person name="Kiefer A.F."/>
            <person name="Nichols A."/>
            <person name="Cepeda A.J."/>
            <person name="Yan W."/>
            <person name="Fan B."/>
            <person name="Jiang Y."/>
            <person name="Adhikari A."/>
            <person name="Zheng C.-J."/>
            <person name="Schuster L."/>
            <person name="Cowan T.M."/>
            <person name="Smanski M.J."/>
            <person name="Chevrette M.G."/>
            <person name="De Carvalho L.P.S."/>
            <person name="Shen B."/>
        </authorList>
    </citation>
    <scope>NUCLEOTIDE SEQUENCE [LARGE SCALE GENOMIC DNA]</scope>
    <source>
        <strain evidence="1 2">NPDC004045</strain>
    </source>
</reference>
<evidence type="ECO:0000313" key="1">
    <source>
        <dbReference type="EMBL" id="MFF0546904.1"/>
    </source>
</evidence>